<evidence type="ECO:0000259" key="5">
    <source>
        <dbReference type="Pfam" id="PF07532"/>
    </source>
</evidence>
<dbReference type="RefSeq" id="WP_118035433.1">
    <property type="nucleotide sequence ID" value="NZ_QRTP01000002.1"/>
</dbReference>
<reference evidence="6 7" key="1">
    <citation type="submission" date="2018-08" db="EMBL/GenBank/DDBJ databases">
        <title>A genome reference for cultivated species of the human gut microbiota.</title>
        <authorList>
            <person name="Zou Y."/>
            <person name="Xue W."/>
            <person name="Luo G."/>
        </authorList>
    </citation>
    <scope>NUCLEOTIDE SEQUENCE [LARGE SCALE GENOMIC DNA]</scope>
    <source>
        <strain evidence="6 7">AF27-12</strain>
    </source>
</reference>
<keyword evidence="2 4" id="KW-0378">Hydrolase</keyword>
<dbReference type="AlphaFoldDB" id="A0A412CH16"/>
<dbReference type="Gene3D" id="2.60.120.260">
    <property type="entry name" value="Galactose-binding domain-like"/>
    <property type="match status" value="1"/>
</dbReference>
<evidence type="ECO:0000313" key="6">
    <source>
        <dbReference type="EMBL" id="RGQ86516.1"/>
    </source>
</evidence>
<comment type="caution">
    <text evidence="6">The sequence shown here is derived from an EMBL/GenBank/DDBJ whole genome shotgun (WGS) entry which is preliminary data.</text>
</comment>
<comment type="catalytic activity">
    <reaction evidence="4">
        <text>The enzyme specifically hydrolyzes (1-&gt;4)-beta-D-galactosidic linkages in type I arabinogalactans.</text>
        <dbReference type="EC" id="3.2.1.89"/>
    </reaction>
</comment>
<feature type="domain" description="Bacterial Ig-like" evidence="5">
    <location>
        <begin position="412"/>
        <end position="467"/>
    </location>
</feature>
<organism evidence="6 7">
    <name type="scientific">Megamonas rupellensis</name>
    <dbReference type="NCBI Taxonomy" id="491921"/>
    <lineage>
        <taxon>Bacteria</taxon>
        <taxon>Bacillati</taxon>
        <taxon>Bacillota</taxon>
        <taxon>Negativicutes</taxon>
        <taxon>Selenomonadales</taxon>
        <taxon>Selenomonadaceae</taxon>
        <taxon>Megamonas</taxon>
    </lineage>
</organism>
<comment type="similarity">
    <text evidence="1 4">Belongs to the glycosyl hydrolase 53 family.</text>
</comment>
<keyword evidence="4" id="KW-0732">Signal</keyword>
<evidence type="ECO:0000256" key="2">
    <source>
        <dbReference type="ARBA" id="ARBA00022801"/>
    </source>
</evidence>
<gene>
    <name evidence="6" type="ORF">DWY77_01080</name>
</gene>
<dbReference type="PANTHER" id="PTHR34983:SF2">
    <property type="entry name" value="ENDO-BETA-1,4-GALACTANASE"/>
    <property type="match status" value="1"/>
</dbReference>
<feature type="chain" id="PRO_5018811436" description="Arabinogalactan endo-beta-1,4-galactanase" evidence="4">
    <location>
        <begin position="30"/>
        <end position="624"/>
    </location>
</feature>
<dbReference type="Gene3D" id="3.20.20.80">
    <property type="entry name" value="Glycosidases"/>
    <property type="match status" value="1"/>
</dbReference>
<accession>A0A412CH16</accession>
<dbReference type="InterPro" id="IPR017853">
    <property type="entry name" value="GH"/>
</dbReference>
<feature type="signal peptide" evidence="4">
    <location>
        <begin position="1"/>
        <end position="29"/>
    </location>
</feature>
<dbReference type="SUPFAM" id="SSF51445">
    <property type="entry name" value="(Trans)glycosidases"/>
    <property type="match status" value="1"/>
</dbReference>
<proteinExistence type="inferred from homology"/>
<dbReference type="EC" id="3.2.1.89" evidence="4"/>
<dbReference type="GO" id="GO:0015926">
    <property type="term" value="F:glucosidase activity"/>
    <property type="evidence" value="ECO:0007669"/>
    <property type="project" value="InterPro"/>
</dbReference>
<evidence type="ECO:0000256" key="1">
    <source>
        <dbReference type="ARBA" id="ARBA00010687"/>
    </source>
</evidence>
<dbReference type="Pfam" id="PF07532">
    <property type="entry name" value="Big_4"/>
    <property type="match status" value="1"/>
</dbReference>
<evidence type="ECO:0000256" key="3">
    <source>
        <dbReference type="ARBA" id="ARBA00023295"/>
    </source>
</evidence>
<dbReference type="GO" id="GO:0031218">
    <property type="term" value="F:arabinogalactan endo-1,4-beta-galactosidase activity"/>
    <property type="evidence" value="ECO:0007669"/>
    <property type="project" value="UniProtKB-EC"/>
</dbReference>
<dbReference type="InterPro" id="IPR011081">
    <property type="entry name" value="Big_4"/>
</dbReference>
<dbReference type="PROSITE" id="PS51257">
    <property type="entry name" value="PROKAR_LIPOPROTEIN"/>
    <property type="match status" value="1"/>
</dbReference>
<name>A0A412CH16_9FIRM</name>
<dbReference type="PANTHER" id="PTHR34983">
    <property type="entry name" value="ARABINOGALACTAN ENDO-BETA-1,4-GALACTANASE A"/>
    <property type="match status" value="1"/>
</dbReference>
<sequence>MKNNKLKKVILSAITATMISCSLPFTALAAVQVNPIENLSTDFIKGADVSIMPELERNGTKFYDNGIEQDGLTILKNHGVNWIRVRIWNNPYVVGPEGVGGGNTDEAKAIEMAKRAKALGMKVLVDFHYSDFWVDPGQQKKPDVWKNDSGDKLVDDVYAYTAKVMQDFNAQGVTPDMVQVGNELNNGMLWPEAQLTEDNPNGYKFLAKLLNAGLQAVHDNDKDNKVKTMIHLAGVDVNLYHTFFDNLIVKNKVNDFDIIGMSFYPFWHGTMDDLKNTMNDVSAKYNKDVIAVETAFGYTLEDADFEKNNFGTNEEKVSGYKATVQGQATGLRDVMATVASVNDNRGLGIFYWAPDWVINEKVGWKSNGGGNGWDNLTLFDTKGNALESMDTFNLVSDPNNQYIEPQVTAINTVDVKDVSLYSNVDLPQTVGVVYSNDAVKNMSVKWDVAKPIFAKPGNYTISGTVEGLAQKAIANIEVKNKMNLVLNGNFENETLNGWDIVGDSSAINLAWNQGDVRDKCAMHYWNNKPFNVIIKQKLKGLSDGKYTLSCWTQGNGLASKYQLFVKQNGVEMTTDIKDDGWNRWHQTSIKNIEVKNGEVEIGFILNGRPDTWGSIDDIEFYVQK</sequence>
<keyword evidence="3 4" id="KW-0326">Glycosidase</keyword>
<dbReference type="Pfam" id="PF07745">
    <property type="entry name" value="Glyco_hydro_53"/>
    <property type="match status" value="1"/>
</dbReference>
<evidence type="ECO:0000256" key="4">
    <source>
        <dbReference type="RuleBase" id="RU361192"/>
    </source>
</evidence>
<dbReference type="InterPro" id="IPR011683">
    <property type="entry name" value="Glyco_hydro_53"/>
</dbReference>
<dbReference type="EMBL" id="QRTP01000002">
    <property type="protein sequence ID" value="RGQ86516.1"/>
    <property type="molecule type" value="Genomic_DNA"/>
</dbReference>
<dbReference type="GO" id="GO:0045490">
    <property type="term" value="P:pectin catabolic process"/>
    <property type="evidence" value="ECO:0007669"/>
    <property type="project" value="TreeGrafter"/>
</dbReference>
<evidence type="ECO:0000313" key="7">
    <source>
        <dbReference type="Proteomes" id="UP000286147"/>
    </source>
</evidence>
<dbReference type="Proteomes" id="UP000286147">
    <property type="component" value="Unassembled WGS sequence"/>
</dbReference>
<protein>
    <recommendedName>
        <fullName evidence="4">Arabinogalactan endo-beta-1,4-galactanase</fullName>
        <ecNumber evidence="4">3.2.1.89</ecNumber>
    </recommendedName>
</protein>